<dbReference type="InterPro" id="IPR011050">
    <property type="entry name" value="Pectin_lyase_fold/virulence"/>
</dbReference>
<keyword evidence="3" id="KW-1185">Reference proteome</keyword>
<evidence type="ECO:0000313" key="3">
    <source>
        <dbReference type="Proteomes" id="UP000052258"/>
    </source>
</evidence>
<comment type="caution">
    <text evidence="2">The sequence shown here is derived from an EMBL/GenBank/DDBJ whole genome shotgun (WGS) entry which is preliminary data.</text>
</comment>
<dbReference type="InterPro" id="IPR012334">
    <property type="entry name" value="Pectin_lyas_fold"/>
</dbReference>
<evidence type="ECO:0000313" key="2">
    <source>
        <dbReference type="EMBL" id="KMT60212.1"/>
    </source>
</evidence>
<dbReference type="SMART" id="SM00710">
    <property type="entry name" value="PbH1"/>
    <property type="match status" value="5"/>
</dbReference>
<proteinExistence type="predicted"/>
<name>A0A0J8GC12_9LIST</name>
<gene>
    <name evidence="2" type="ORF">X560_1138</name>
</gene>
<dbReference type="RefSeq" id="WP_007474859.1">
    <property type="nucleotide sequence ID" value="NZ_KQ130613.1"/>
</dbReference>
<protein>
    <submittedName>
        <fullName evidence="2">Uncharacterized protein</fullName>
    </submittedName>
</protein>
<evidence type="ECO:0000256" key="1">
    <source>
        <dbReference type="SAM" id="SignalP"/>
    </source>
</evidence>
<feature type="chain" id="PRO_5039321163" evidence="1">
    <location>
        <begin position="25"/>
        <end position="486"/>
    </location>
</feature>
<keyword evidence="1" id="KW-0732">Signal</keyword>
<dbReference type="PATRIC" id="fig|1430899.3.peg.1173"/>
<dbReference type="EMBL" id="AZHO01000011">
    <property type="protein sequence ID" value="KMT60212.1"/>
    <property type="molecule type" value="Genomic_DNA"/>
</dbReference>
<dbReference type="Gene3D" id="2.160.20.10">
    <property type="entry name" value="Single-stranded right-handed beta-helix, Pectin lyase-like"/>
    <property type="match status" value="1"/>
</dbReference>
<dbReference type="InterPro" id="IPR006626">
    <property type="entry name" value="PbH1"/>
</dbReference>
<sequence>MKKWISVACGLLFLGMISVLPLHAKADVQMPLKQGSLEASYNVKIWQDTMKKLKTQPGIKKVVVPKGTYYFNATLNVPSHIKLSGINAKESNIVFSKLVTGLKVEENKNVGEGGIQAENVTIENLNIRFQPELKGASFVSLIEVSPKFDEQNYKNYKAFRNITIQNNKLDMKEKGSSIINLGRIEHLIVKNNEVKNSGLQNGISVEFTNDALFKGNIIDNVGRSGIQLYRSNGSPKKSDKIVIEGNTVTNWMQRFGKYNFEKSKVNHITPDIMSDAGIDSYGPNNQNVYIQNNTLSAGKINQSLPDNLALLKKYGKKAYPSSRVLLTAIRLSGAKNAVVTNNTVRLKGKDIFSFFTSNSRAKGGQTTKPGNILVQNNAFYADGMVAYPIRLFNGQIINKRGFELTKNRFSFSKNSQITNYYRALVEVRLASQKLNLRENRIEDRGQKLRYLVSAPAPLKELWLTKNTRNGKNWRDVRGEFRMKRVQ</sequence>
<feature type="signal peptide" evidence="1">
    <location>
        <begin position="1"/>
        <end position="24"/>
    </location>
</feature>
<dbReference type="Proteomes" id="UP000052258">
    <property type="component" value="Unassembled WGS sequence"/>
</dbReference>
<reference evidence="2 3" key="1">
    <citation type="journal article" date="2015" name="Genome Biol. Evol.">
        <title>Comparative Genomics of Listeria Sensu Lato: Genus-Wide Differences in Evolutionary Dynamics and the Progressive Gain of Complex, Potentially Pathogenicity-Related Traits through Lateral Gene Transfer.</title>
        <authorList>
            <person name="Chiara M."/>
            <person name="Caruso M."/>
            <person name="D'Erchia A.M."/>
            <person name="Manzari C."/>
            <person name="Fraccalvieri R."/>
            <person name="Goffredo E."/>
            <person name="Latorre L."/>
            <person name="Miccolupo A."/>
            <person name="Padalino I."/>
            <person name="Santagada G."/>
            <person name="Chiocco D."/>
            <person name="Pesole G."/>
            <person name="Horner D.S."/>
            <person name="Parisi A."/>
        </authorList>
    </citation>
    <scope>NUCLEOTIDE SEQUENCE [LARGE SCALE GENOMIC DNA]</scope>
    <source>
        <strain evidence="2 3">1991</strain>
    </source>
</reference>
<dbReference type="SUPFAM" id="SSF51126">
    <property type="entry name" value="Pectin lyase-like"/>
    <property type="match status" value="1"/>
</dbReference>
<dbReference type="AlphaFoldDB" id="A0A0J8GC12"/>
<organism evidence="2 3">
    <name type="scientific">Listeria fleischmannii 1991</name>
    <dbReference type="NCBI Taxonomy" id="1430899"/>
    <lineage>
        <taxon>Bacteria</taxon>
        <taxon>Bacillati</taxon>
        <taxon>Bacillota</taxon>
        <taxon>Bacilli</taxon>
        <taxon>Bacillales</taxon>
        <taxon>Listeriaceae</taxon>
        <taxon>Listeria</taxon>
    </lineage>
</organism>
<dbReference type="OrthoDB" id="2359457at2"/>
<accession>A0A0J8GC12</accession>